<feature type="region of interest" description="Disordered" evidence="1">
    <location>
        <begin position="579"/>
        <end position="612"/>
    </location>
</feature>
<dbReference type="AlphaFoldDB" id="A0A8S3Y9D2"/>
<evidence type="ECO:0000313" key="2">
    <source>
        <dbReference type="EMBL" id="CAG5057455.1"/>
    </source>
</evidence>
<evidence type="ECO:0000256" key="1">
    <source>
        <dbReference type="SAM" id="MobiDB-lite"/>
    </source>
</evidence>
<reference evidence="2" key="1">
    <citation type="submission" date="2021-04" db="EMBL/GenBank/DDBJ databases">
        <authorList>
            <person name="Tunstrom K."/>
        </authorList>
    </citation>
    <scope>NUCLEOTIDE SEQUENCE</scope>
</reference>
<protein>
    <submittedName>
        <fullName evidence="2">(apollo) hypothetical protein</fullName>
    </submittedName>
</protein>
<accession>A0A8S3Y9D2</accession>
<name>A0A8S3Y9D2_PARAO</name>
<dbReference type="OrthoDB" id="7479003at2759"/>
<evidence type="ECO:0000313" key="3">
    <source>
        <dbReference type="Proteomes" id="UP000691718"/>
    </source>
</evidence>
<organism evidence="2 3">
    <name type="scientific">Parnassius apollo</name>
    <name type="common">Apollo butterfly</name>
    <name type="synonym">Papilio apollo</name>
    <dbReference type="NCBI Taxonomy" id="110799"/>
    <lineage>
        <taxon>Eukaryota</taxon>
        <taxon>Metazoa</taxon>
        <taxon>Ecdysozoa</taxon>
        <taxon>Arthropoda</taxon>
        <taxon>Hexapoda</taxon>
        <taxon>Insecta</taxon>
        <taxon>Pterygota</taxon>
        <taxon>Neoptera</taxon>
        <taxon>Endopterygota</taxon>
        <taxon>Lepidoptera</taxon>
        <taxon>Glossata</taxon>
        <taxon>Ditrysia</taxon>
        <taxon>Papilionoidea</taxon>
        <taxon>Papilionidae</taxon>
        <taxon>Parnassiinae</taxon>
        <taxon>Parnassini</taxon>
        <taxon>Parnassius</taxon>
        <taxon>Parnassius</taxon>
    </lineage>
</organism>
<proteinExistence type="predicted"/>
<dbReference type="EMBL" id="CAJQZP010001624">
    <property type="protein sequence ID" value="CAG5057455.1"/>
    <property type="molecule type" value="Genomic_DNA"/>
</dbReference>
<comment type="caution">
    <text evidence="2">The sequence shown here is derived from an EMBL/GenBank/DDBJ whole genome shotgun (WGS) entry which is preliminary data.</text>
</comment>
<dbReference type="Proteomes" id="UP000691718">
    <property type="component" value="Unassembled WGS sequence"/>
</dbReference>
<sequence length="956" mass="106738">MVPTVLHGNMRPVLLKLEKLPLGQLRNAGKTKISSLNNGNTEEEKCKKCKKLIAKLFNTHDKQSTVNATTAKRDEEKLIQKLETIEEQPLVEAESKVEGFIASPKILGNKHHTSHPVDHNLQNIYGANKRTTLDDIAIKLMNLPSNEIDENLREKFEKYRNFIIQKNIKTDEIYDMGNNNKKTEEAMDRPGLRCNERPVISDDSEAVAKKRSEMLVGKSIDESEDVSKNNEFISEREDKQLSEQSLLFCREYEINLKENSTENTCRAEKPQPLHIDVEFLTFIEKSSSRERILKKLEEPGSDQFITSFELTRIPLPSNETAISTQESKILTNGKPEMEQDDIKKKPTLLNTAISFKTLPKSIERGDAISEKYYQSKEMGSFNSGALSNSKSSLLDQTHRQGHNESTTTADVAFMTNSSKEKQSKTTNAGSMNKQEDAVDDENISLSELLRRIRQRNKREQEKKYELKKRCSETEGWLSKSTCLPSLDLQSRSKECPPRPCRKKDPSSPCPPKPKTPCPPYPSVEKPCPAPKSPCERPPICPPPKNPCPTPCPPPKNPCPTPRPPPKNPCPTPCPPPKNPCHTPRPPPKNPCPTPRPPPKNPCPTPRPPPKNPCPKPCPPPKIPCPKPCPPPKIPCPTPCPPPINPCPTPCPPPKNPCPTTCPPPKNPCPTPCPPPKKPCPTSCPPPKNPCPTPCPPPKNPCPTPCPPPEKPCNPCPQPCPPAYPPYCPPPYPYPYPPPCPPPCLPSYPPPCYPSYPPPCPPPCPSPQDPCKSRPVGPPSQSPGPCPAPKSKPCGFYIGNKFKDTITLILCDFGSTNIFKNTIGLSTFNCNIPQNVGNNSRNLMKASVTENVFLRLVKFGKQNLNFQYKNIAADSETIYEQRERREEVMYARSFEPWTPIPSWPMPKKEVKKRFICPKEGFKLPTPNSTHSKGQYKETPCTKPRCPKFSVIDTYIIP</sequence>
<gene>
    <name evidence="2" type="ORF">PAPOLLO_LOCUS27221</name>
</gene>
<feature type="compositionally biased region" description="Polar residues" evidence="1">
    <location>
        <begin position="403"/>
        <end position="417"/>
    </location>
</feature>
<feature type="region of interest" description="Disordered" evidence="1">
    <location>
        <begin position="383"/>
        <end position="439"/>
    </location>
</feature>
<feature type="compositionally biased region" description="Polar residues" evidence="1">
    <location>
        <begin position="383"/>
        <end position="395"/>
    </location>
</feature>
<keyword evidence="3" id="KW-1185">Reference proteome</keyword>
<feature type="region of interest" description="Disordered" evidence="1">
    <location>
        <begin position="488"/>
        <end position="535"/>
    </location>
</feature>
<feature type="compositionally biased region" description="Pro residues" evidence="1">
    <location>
        <begin position="507"/>
        <end position="535"/>
    </location>
</feature>